<keyword evidence="4" id="KW-0614">Plasmid</keyword>
<dbReference type="Pfam" id="PF05838">
    <property type="entry name" value="Glyco_hydro_108"/>
    <property type="match status" value="1"/>
</dbReference>
<keyword evidence="4" id="KW-0378">Hydrolase</keyword>
<sequence length="258" mass="27862">MVLETFEQILSDLEESEGGFVHRSRKADPGGATNLGITQATLSAARGYQVSIEDVKNLGLEEANCIYKAQYWDAVRADDLPSGLDYCVFDFAVNSGPSRAAKTLQKILGVKADGFIGLQTLNAVQSFSVQVLVNKLSEARLAFMKRLRNWQHNKNGWTSRVRRVQERSLELADTSATKLVPPLRAPVTVDKGAKALDQETKALSVWLTPEGLSKAIPAASGLAGMLVGSGPLQWALSLVLVAGVAYAGYLMLKKERAG</sequence>
<protein>
    <submittedName>
        <fullName evidence="4">Glycoside hydrolase family 108 protein</fullName>
    </submittedName>
</protein>
<keyword evidence="1" id="KW-0472">Membrane</keyword>
<evidence type="ECO:0000256" key="1">
    <source>
        <dbReference type="SAM" id="Phobius"/>
    </source>
</evidence>
<proteinExistence type="predicted"/>
<dbReference type="Proteomes" id="UP000680706">
    <property type="component" value="Plasmid pAb134-05"/>
</dbReference>
<reference evidence="4 5" key="1">
    <citation type="journal article" date="2021" name="Angew. Chem. Int. Ed. Engl.">
        <title>A novel family of nonribosomal peptides modulate collective behavior in Pseudovibrio bacteria isolated from marine sponges.</title>
        <authorList>
            <person name="Ioca L.P."/>
            <person name="Dai Y."/>
            <person name="Kunakom S."/>
            <person name="Diaz-Espinosa J."/>
            <person name="Krunic A."/>
            <person name="Crnkovic C.M."/>
            <person name="Orjala J."/>
            <person name="Sanchez L.M."/>
            <person name="Ferreira A.G."/>
            <person name="Berlinck R.G.S."/>
            <person name="Eustaquio A.S."/>
        </authorList>
    </citation>
    <scope>NUCLEOTIDE SEQUENCE [LARGE SCALE GENOMIC DNA]</scope>
    <source>
        <strain evidence="4 5">Ab134</strain>
        <plasmid evidence="4 5">pAb134-05</plasmid>
    </source>
</reference>
<dbReference type="InterPro" id="IPR008565">
    <property type="entry name" value="TtsA-like_GH18_dom"/>
</dbReference>
<evidence type="ECO:0000313" key="5">
    <source>
        <dbReference type="Proteomes" id="UP000680706"/>
    </source>
</evidence>
<dbReference type="InterPro" id="IPR018537">
    <property type="entry name" value="Peptidoglycan-bd_3"/>
</dbReference>
<keyword evidence="5" id="KW-1185">Reference proteome</keyword>
<evidence type="ECO:0000259" key="2">
    <source>
        <dbReference type="Pfam" id="PF05838"/>
    </source>
</evidence>
<feature type="domain" description="TtsA-like Glycoside hydrolase family 108" evidence="2">
    <location>
        <begin position="15"/>
        <end position="96"/>
    </location>
</feature>
<dbReference type="SUPFAM" id="SSF53955">
    <property type="entry name" value="Lysozyme-like"/>
    <property type="match status" value="1"/>
</dbReference>
<dbReference type="Pfam" id="PF09374">
    <property type="entry name" value="PG_binding_3"/>
    <property type="match status" value="1"/>
</dbReference>
<dbReference type="Gene3D" id="1.20.141.10">
    <property type="entry name" value="Chitosanase, subunit A, domain 1"/>
    <property type="match status" value="1"/>
</dbReference>
<dbReference type="InterPro" id="IPR023346">
    <property type="entry name" value="Lysozyme-like_dom_sf"/>
</dbReference>
<keyword evidence="1" id="KW-1133">Transmembrane helix</keyword>
<dbReference type="GO" id="GO:0016787">
    <property type="term" value="F:hydrolase activity"/>
    <property type="evidence" value="ECO:0007669"/>
    <property type="project" value="UniProtKB-KW"/>
</dbReference>
<keyword evidence="1" id="KW-0812">Transmembrane</keyword>
<dbReference type="CDD" id="cd13926">
    <property type="entry name" value="N-acetylmuramidase_GH108"/>
    <property type="match status" value="1"/>
</dbReference>
<dbReference type="EMBL" id="CP074131">
    <property type="protein sequence ID" value="QUS59220.1"/>
    <property type="molecule type" value="Genomic_DNA"/>
</dbReference>
<feature type="domain" description="Peptidoglycan binding" evidence="3">
    <location>
        <begin position="100"/>
        <end position="160"/>
    </location>
</feature>
<evidence type="ECO:0000313" key="4">
    <source>
        <dbReference type="EMBL" id="QUS59220.1"/>
    </source>
</evidence>
<feature type="transmembrane region" description="Helical" evidence="1">
    <location>
        <begin position="232"/>
        <end position="252"/>
    </location>
</feature>
<organism evidence="4 5">
    <name type="scientific">Pseudovibrio brasiliensis</name>
    <dbReference type="NCBI Taxonomy" id="1898042"/>
    <lineage>
        <taxon>Bacteria</taxon>
        <taxon>Pseudomonadati</taxon>
        <taxon>Pseudomonadota</taxon>
        <taxon>Alphaproteobacteria</taxon>
        <taxon>Hyphomicrobiales</taxon>
        <taxon>Stappiaceae</taxon>
        <taxon>Pseudovibrio</taxon>
    </lineage>
</organism>
<geneLocation type="plasmid" evidence="4 5">
    <name>pAb134-05</name>
</geneLocation>
<gene>
    <name evidence="4" type="ORF">KGB56_26940</name>
</gene>
<accession>A0ABX8AWZ3</accession>
<evidence type="ECO:0000259" key="3">
    <source>
        <dbReference type="Pfam" id="PF09374"/>
    </source>
</evidence>
<name>A0ABX8AWZ3_9HYPH</name>